<dbReference type="Gene3D" id="3.10.129.10">
    <property type="entry name" value="Hotdog Thioesterase"/>
    <property type="match status" value="1"/>
</dbReference>
<evidence type="ECO:0000313" key="3">
    <source>
        <dbReference type="EMBL" id="CAB4949244.1"/>
    </source>
</evidence>
<reference evidence="1" key="1">
    <citation type="submission" date="2020-05" db="EMBL/GenBank/DDBJ databases">
        <authorList>
            <person name="Chiriac C."/>
            <person name="Salcher M."/>
            <person name="Ghai R."/>
            <person name="Kavagutti S V."/>
        </authorList>
    </citation>
    <scope>NUCLEOTIDE SEQUENCE</scope>
</reference>
<gene>
    <name evidence="1" type="ORF">UFOPK1791_00656</name>
    <name evidence="2" type="ORF">UFOPK2802_00745</name>
    <name evidence="3" type="ORF">UFOPK3783_00769</name>
</gene>
<dbReference type="InterPro" id="IPR029069">
    <property type="entry name" value="HotDog_dom_sf"/>
</dbReference>
<dbReference type="EMBL" id="CAFBNI010000103">
    <property type="protein sequence ID" value="CAB4949244.1"/>
    <property type="molecule type" value="Genomic_DNA"/>
</dbReference>
<dbReference type="SUPFAM" id="SSF54637">
    <property type="entry name" value="Thioesterase/thiol ester dehydrase-isomerase"/>
    <property type="match status" value="1"/>
</dbReference>
<dbReference type="EMBL" id="CAEZUF010000053">
    <property type="protein sequence ID" value="CAB4592751.1"/>
    <property type="molecule type" value="Genomic_DNA"/>
</dbReference>
<evidence type="ECO:0000313" key="2">
    <source>
        <dbReference type="EMBL" id="CAB4744203.1"/>
    </source>
</evidence>
<dbReference type="EMBL" id="CAEZYX010000074">
    <property type="protein sequence ID" value="CAB4744203.1"/>
    <property type="molecule type" value="Genomic_DNA"/>
</dbReference>
<organism evidence="1">
    <name type="scientific">freshwater metagenome</name>
    <dbReference type="NCBI Taxonomy" id="449393"/>
    <lineage>
        <taxon>unclassified sequences</taxon>
        <taxon>metagenomes</taxon>
        <taxon>ecological metagenomes</taxon>
    </lineage>
</organism>
<accession>A0A6J6FVH1</accession>
<sequence length="134" mass="15492">MSNSNTGASVEIIRFLEWDETDAAGHHHYASVFRWVEELEAKLYRDLGLPVTLFGQIPRVKVQMEYRRRIFFGEVVRTQLNVIRVGNSSMELDFKAFVGDEIAAEGNYIIVHSPDKETGSKTWPAEWKKKFLNE</sequence>
<dbReference type="AlphaFoldDB" id="A0A6J6FVH1"/>
<protein>
    <submittedName>
        <fullName evidence="1">Unannotated protein</fullName>
    </submittedName>
</protein>
<dbReference type="Pfam" id="PF13279">
    <property type="entry name" value="4HBT_2"/>
    <property type="match status" value="1"/>
</dbReference>
<proteinExistence type="predicted"/>
<evidence type="ECO:0000313" key="1">
    <source>
        <dbReference type="EMBL" id="CAB4592751.1"/>
    </source>
</evidence>
<dbReference type="CDD" id="cd00586">
    <property type="entry name" value="4HBT"/>
    <property type="match status" value="1"/>
</dbReference>
<name>A0A6J6FVH1_9ZZZZ</name>